<comment type="caution">
    <text evidence="1">The sequence shown here is derived from an EMBL/GenBank/DDBJ whole genome shotgun (WGS) entry which is preliminary data.</text>
</comment>
<dbReference type="Proteomes" id="UP000260823">
    <property type="component" value="Unassembled WGS sequence"/>
</dbReference>
<gene>
    <name evidence="1" type="ORF">DYU05_03730</name>
</gene>
<keyword evidence="2" id="KW-1185">Reference proteome</keyword>
<dbReference type="EMBL" id="QWDE01000001">
    <property type="protein sequence ID" value="RFZ84728.1"/>
    <property type="molecule type" value="Genomic_DNA"/>
</dbReference>
<sequence length="77" mass="8093">MIAKNYWGTFLLVSLVVVSLLTVLSEVVAGVDIVAVESVLVLSDPLPAAFSELHPAANPPIIAATSAKLKICFFIVV</sequence>
<name>A0A3E2NUP4_9SPHI</name>
<accession>A0A3E2NUP4</accession>
<protein>
    <submittedName>
        <fullName evidence="1">Uncharacterized protein</fullName>
    </submittedName>
</protein>
<organism evidence="1 2">
    <name type="scientific">Mucilaginibacter terrenus</name>
    <dbReference type="NCBI Taxonomy" id="2482727"/>
    <lineage>
        <taxon>Bacteria</taxon>
        <taxon>Pseudomonadati</taxon>
        <taxon>Bacteroidota</taxon>
        <taxon>Sphingobacteriia</taxon>
        <taxon>Sphingobacteriales</taxon>
        <taxon>Sphingobacteriaceae</taxon>
        <taxon>Mucilaginibacter</taxon>
    </lineage>
</organism>
<evidence type="ECO:0000313" key="1">
    <source>
        <dbReference type="EMBL" id="RFZ84728.1"/>
    </source>
</evidence>
<evidence type="ECO:0000313" key="2">
    <source>
        <dbReference type="Proteomes" id="UP000260823"/>
    </source>
</evidence>
<reference evidence="1 2" key="1">
    <citation type="submission" date="2018-08" db="EMBL/GenBank/DDBJ databases">
        <title>Mucilaginibacter terrae sp. nov., isolated from manganese diggings.</title>
        <authorList>
            <person name="Huang Y."/>
            <person name="Zhou Z."/>
        </authorList>
    </citation>
    <scope>NUCLEOTIDE SEQUENCE [LARGE SCALE GENOMIC DNA]</scope>
    <source>
        <strain evidence="1 2">ZH6</strain>
    </source>
</reference>
<proteinExistence type="predicted"/>
<dbReference type="AlphaFoldDB" id="A0A3E2NUP4"/>